<dbReference type="RefSeq" id="XP_001882935.1">
    <property type="nucleotide sequence ID" value="XM_001882900.1"/>
</dbReference>
<dbReference type="HOGENOM" id="CLU_077717_0_0_1"/>
<dbReference type="OrthoDB" id="2788844at2759"/>
<dbReference type="EMBL" id="DS547108">
    <property type="protein sequence ID" value="EDR06563.1"/>
    <property type="molecule type" value="Genomic_DNA"/>
</dbReference>
<dbReference type="InterPro" id="IPR036047">
    <property type="entry name" value="F-box-like_dom_sf"/>
</dbReference>
<evidence type="ECO:0000313" key="1">
    <source>
        <dbReference type="EMBL" id="EDR06563.1"/>
    </source>
</evidence>
<dbReference type="Proteomes" id="UP000001194">
    <property type="component" value="Unassembled WGS sequence"/>
</dbReference>
<accession>B0DG17</accession>
<evidence type="ECO:0000313" key="2">
    <source>
        <dbReference type="Proteomes" id="UP000001194"/>
    </source>
</evidence>
<dbReference type="GeneID" id="6078595"/>
<keyword evidence="2" id="KW-1185">Reference proteome</keyword>
<dbReference type="InParanoid" id="B0DG17"/>
<name>B0DG17_LACBS</name>
<gene>
    <name evidence="1" type="ORF">LACBIDRAFT_300106</name>
</gene>
<dbReference type="AlphaFoldDB" id="B0DG17"/>
<proteinExistence type="predicted"/>
<sequence>MSEPIDQQAPDLPNEVLLHAFHFFPLKALIIGRTVSQDWRRLIPLADISPIRRALLDFYLTLVSSPIFPQTRPWVLANLQPFDRQAYIDDLMRQHPYVPEAFRVWILEWPARAVIGCVWPGLPNFYSRGRYVDDVHRVEGTNWLAPVPPTVCAIPFKNCTPEAEFIPALFIFYHRQATTWLILDERDTLRDKVYTFFEGGNELWDEDGSTEWDDIDADWIGWQRRTWNNIEAAARERAQKNEPIFQLETMPTDLPFVERVYFSKTFRRHQLQAHPWQQRGDPEVQQVLHFDENNHRVTDIGELISVDIHLMPSEPMMPIN</sequence>
<dbReference type="SUPFAM" id="SSF81383">
    <property type="entry name" value="F-box domain"/>
    <property type="match status" value="1"/>
</dbReference>
<protein>
    <submittedName>
        <fullName evidence="1">Predicted protein</fullName>
    </submittedName>
</protein>
<organism evidence="2">
    <name type="scientific">Laccaria bicolor (strain S238N-H82 / ATCC MYA-4686)</name>
    <name type="common">Bicoloured deceiver</name>
    <name type="synonym">Laccaria laccata var. bicolor</name>
    <dbReference type="NCBI Taxonomy" id="486041"/>
    <lineage>
        <taxon>Eukaryota</taxon>
        <taxon>Fungi</taxon>
        <taxon>Dikarya</taxon>
        <taxon>Basidiomycota</taxon>
        <taxon>Agaricomycotina</taxon>
        <taxon>Agaricomycetes</taxon>
        <taxon>Agaricomycetidae</taxon>
        <taxon>Agaricales</taxon>
        <taxon>Agaricineae</taxon>
        <taxon>Hydnangiaceae</taxon>
        <taxon>Laccaria</taxon>
    </lineage>
</organism>
<reference evidence="1 2" key="1">
    <citation type="journal article" date="2008" name="Nature">
        <title>The genome of Laccaria bicolor provides insights into mycorrhizal symbiosis.</title>
        <authorList>
            <person name="Martin F."/>
            <person name="Aerts A."/>
            <person name="Ahren D."/>
            <person name="Brun A."/>
            <person name="Danchin E.G.J."/>
            <person name="Duchaussoy F."/>
            <person name="Gibon J."/>
            <person name="Kohler A."/>
            <person name="Lindquist E."/>
            <person name="Pereda V."/>
            <person name="Salamov A."/>
            <person name="Shapiro H.J."/>
            <person name="Wuyts J."/>
            <person name="Blaudez D."/>
            <person name="Buee M."/>
            <person name="Brokstein P."/>
            <person name="Canbaeck B."/>
            <person name="Cohen D."/>
            <person name="Courty P.E."/>
            <person name="Coutinho P.M."/>
            <person name="Delaruelle C."/>
            <person name="Detter J.C."/>
            <person name="Deveau A."/>
            <person name="DiFazio S."/>
            <person name="Duplessis S."/>
            <person name="Fraissinet-Tachet L."/>
            <person name="Lucic E."/>
            <person name="Frey-Klett P."/>
            <person name="Fourrey C."/>
            <person name="Feussner I."/>
            <person name="Gay G."/>
            <person name="Grimwood J."/>
            <person name="Hoegger P.J."/>
            <person name="Jain P."/>
            <person name="Kilaru S."/>
            <person name="Labbe J."/>
            <person name="Lin Y.C."/>
            <person name="Legue V."/>
            <person name="Le Tacon F."/>
            <person name="Marmeisse R."/>
            <person name="Melayah D."/>
            <person name="Montanini B."/>
            <person name="Muratet M."/>
            <person name="Nehls U."/>
            <person name="Niculita-Hirzel H."/>
            <person name="Oudot-Le Secq M.P."/>
            <person name="Peter M."/>
            <person name="Quesneville H."/>
            <person name="Rajashekar B."/>
            <person name="Reich M."/>
            <person name="Rouhier N."/>
            <person name="Schmutz J."/>
            <person name="Yin T."/>
            <person name="Chalot M."/>
            <person name="Henrissat B."/>
            <person name="Kuees U."/>
            <person name="Lucas S."/>
            <person name="Van de Peer Y."/>
            <person name="Podila G.K."/>
            <person name="Polle A."/>
            <person name="Pukkila P.J."/>
            <person name="Richardson P.M."/>
            <person name="Rouze P."/>
            <person name="Sanders I.R."/>
            <person name="Stajich J.E."/>
            <person name="Tunlid A."/>
            <person name="Tuskan G."/>
            <person name="Grigoriev I.V."/>
        </authorList>
    </citation>
    <scope>NUCLEOTIDE SEQUENCE [LARGE SCALE GENOMIC DNA]</scope>
    <source>
        <strain evidence="2">S238N-H82 / ATCC MYA-4686</strain>
    </source>
</reference>
<dbReference type="KEGG" id="lbc:LACBIDRAFT_300106"/>